<dbReference type="EMBL" id="FQVQ01000002">
    <property type="protein sequence ID" value="SHE91884.1"/>
    <property type="molecule type" value="Genomic_DNA"/>
</dbReference>
<keyword evidence="4" id="KW-1185">Reference proteome</keyword>
<name>A0A1M4XEE0_9FLAO</name>
<feature type="domain" description="Secretion system C-terminal sorting" evidence="2">
    <location>
        <begin position="587"/>
        <end position="656"/>
    </location>
</feature>
<evidence type="ECO:0000259" key="2">
    <source>
        <dbReference type="Pfam" id="PF18962"/>
    </source>
</evidence>
<keyword evidence="1" id="KW-0732">Signal</keyword>
<evidence type="ECO:0000313" key="4">
    <source>
        <dbReference type="Proteomes" id="UP000184147"/>
    </source>
</evidence>
<dbReference type="InterPro" id="IPR026444">
    <property type="entry name" value="Secre_tail"/>
</dbReference>
<dbReference type="Proteomes" id="UP000184147">
    <property type="component" value="Unassembled WGS sequence"/>
</dbReference>
<dbReference type="RefSeq" id="WP_073361257.1">
    <property type="nucleotide sequence ID" value="NZ_FQVQ01000002.1"/>
</dbReference>
<dbReference type="NCBIfam" id="NF045639">
    <property type="entry name" value="GCX_COOH"/>
    <property type="match status" value="1"/>
</dbReference>
<dbReference type="AlphaFoldDB" id="A0A1M4XEE0"/>
<gene>
    <name evidence="3" type="ORF">SAMN05444377_10223</name>
</gene>
<dbReference type="NCBIfam" id="TIGR04183">
    <property type="entry name" value="Por_Secre_tail"/>
    <property type="match status" value="1"/>
</dbReference>
<dbReference type="Pfam" id="PF18962">
    <property type="entry name" value="Por_Secre_tail"/>
    <property type="match status" value="1"/>
</dbReference>
<dbReference type="InterPro" id="IPR055015">
    <property type="entry name" value="GCX_COOH"/>
</dbReference>
<reference evidence="3 4" key="1">
    <citation type="submission" date="2016-11" db="EMBL/GenBank/DDBJ databases">
        <authorList>
            <person name="Jaros S."/>
            <person name="Januszkiewicz K."/>
            <person name="Wedrychowicz H."/>
        </authorList>
    </citation>
    <scope>NUCLEOTIDE SEQUENCE [LARGE SCALE GENOMIC DNA]</scope>
    <source>
        <strain evidence="3 4">DSM 25660</strain>
    </source>
</reference>
<sequence length="658" mass="72250">MNKVHYLLGISALLLNISWGRAQVQEFLDEEQQRITVAASVEREVEQFIEANFHKYRLSKVASASLIEELREHEDFTDEEVEKAIVAAKRNELRKLFFTKFPEKTQYYRAGTLPVSEEQTCVNGDFENGTAGYTFWADLRPQPQSGTAFFQSCATPTALTTTNVLTATTNNFGSRATLIDSNAPNYQQFDPVLASFGVNMPTLAPNGGTRCIKLNNTGGMGSSDLATVSRYFPVINESTLDFNFSLIMDNRPDHEQDIQPYFRARVKDVNGNIVDEFCIIANPNNCLFSRINVSSRRRILYTGWVCARLNVGELVGQPGILELSVSDCQPSAHFGTVYIDNVCGFTCATPQLGALNIDPIQLNCPSITPTTPVQVCGTYSPPVNATLSSLVLHVLQGNTIIGTINAPTQLTPTTFCFDLPPNIFGANPQGDFEFDVVATFNVTCPAGTFQYTIRDESAAIGPDVTFENCCLPTLTLSSPADDTNNNGQIASKRKERSDWIRATNVIFQGNNGVANGIVYHAGNFVELLPGFEAEFGAQFAAYPEGCTGNFLYRDTPLATPSDRDIPLDVIPEEIHLIRIGNGFTLVPNPAQSWVEIAVDEGEFTQIQITTIEGKSLMAQTITASQRHRLDVQAYPNGIYMVSIVLTDGTVIAEKLVKN</sequence>
<accession>A0A1M4XEE0</accession>
<dbReference type="STRING" id="1124188.SAMN05444377_10223"/>
<protein>
    <submittedName>
        <fullName evidence="3">Por secretion system C-terminal sorting domain-containing protein</fullName>
    </submittedName>
</protein>
<proteinExistence type="predicted"/>
<organism evidence="3 4">
    <name type="scientific">Flavobacterium fontis</name>
    <dbReference type="NCBI Taxonomy" id="1124188"/>
    <lineage>
        <taxon>Bacteria</taxon>
        <taxon>Pseudomonadati</taxon>
        <taxon>Bacteroidota</taxon>
        <taxon>Flavobacteriia</taxon>
        <taxon>Flavobacteriales</taxon>
        <taxon>Flavobacteriaceae</taxon>
        <taxon>Flavobacterium</taxon>
    </lineage>
</organism>
<evidence type="ECO:0000256" key="1">
    <source>
        <dbReference type="ARBA" id="ARBA00022729"/>
    </source>
</evidence>
<evidence type="ECO:0000313" key="3">
    <source>
        <dbReference type="EMBL" id="SHE91884.1"/>
    </source>
</evidence>
<dbReference type="OrthoDB" id="1292260at2"/>